<feature type="non-terminal residue" evidence="2">
    <location>
        <position position="1"/>
    </location>
</feature>
<dbReference type="AlphaFoldDB" id="A0A0B6XWB5"/>
<protein>
    <submittedName>
        <fullName evidence="2">Uncharacterized protein</fullName>
    </submittedName>
</protein>
<dbReference type="EMBL" id="HACG01000951">
    <property type="protein sequence ID" value="CEK47816.1"/>
    <property type="molecule type" value="Transcribed_RNA"/>
</dbReference>
<reference evidence="2" key="1">
    <citation type="submission" date="2014-12" db="EMBL/GenBank/DDBJ databases">
        <title>Insight into the proteome of Arion vulgaris.</title>
        <authorList>
            <person name="Aradska J."/>
            <person name="Bulat T."/>
            <person name="Smidak R."/>
            <person name="Sarate P."/>
            <person name="Gangsoo J."/>
            <person name="Sialana F."/>
            <person name="Bilban M."/>
            <person name="Lubec G."/>
        </authorList>
    </citation>
    <scope>NUCLEOTIDE SEQUENCE</scope>
    <source>
        <tissue evidence="2">Skin</tissue>
    </source>
</reference>
<accession>A0A0B6XWB5</accession>
<sequence>LVESLTQFWDELKTTTQELQELLDKFSCTVVQRFRHNYISNHISELQVPVCKKYTMDIQQFLQDLDLQLNNVRLLLKNYRNATYDNLATKSTFSERLMVSCDLKAFPILGFVNDICGQISSLCQRARRWLERDEEFMHEVHEFIRVTRAAASQRQQILYSQKIKQKKVEKSVKIVNNVLDNNREKLRLIEVELQELEKKLTDSKEKQKARLIEIHQKENMMDFLKVTLQQTRKNCRLQAKRSKLLKQVKELEDYLKS</sequence>
<feature type="non-terminal residue" evidence="2">
    <location>
        <position position="257"/>
    </location>
</feature>
<evidence type="ECO:0000313" key="2">
    <source>
        <dbReference type="EMBL" id="CEK47816.1"/>
    </source>
</evidence>
<proteinExistence type="predicted"/>
<name>A0A0B6XWB5_9EUPU</name>
<evidence type="ECO:0000256" key="1">
    <source>
        <dbReference type="SAM" id="Coils"/>
    </source>
</evidence>
<organism evidence="2">
    <name type="scientific">Arion vulgaris</name>
    <dbReference type="NCBI Taxonomy" id="1028688"/>
    <lineage>
        <taxon>Eukaryota</taxon>
        <taxon>Metazoa</taxon>
        <taxon>Spiralia</taxon>
        <taxon>Lophotrochozoa</taxon>
        <taxon>Mollusca</taxon>
        <taxon>Gastropoda</taxon>
        <taxon>Heterobranchia</taxon>
        <taxon>Euthyneura</taxon>
        <taxon>Panpulmonata</taxon>
        <taxon>Eupulmonata</taxon>
        <taxon>Stylommatophora</taxon>
        <taxon>Helicina</taxon>
        <taxon>Arionoidea</taxon>
        <taxon>Arionidae</taxon>
        <taxon>Arion</taxon>
    </lineage>
</organism>
<gene>
    <name evidence="2" type="primary">ORF2328</name>
</gene>
<keyword evidence="1" id="KW-0175">Coiled coil</keyword>
<feature type="coiled-coil region" evidence="1">
    <location>
        <begin position="179"/>
        <end position="234"/>
    </location>
</feature>